<evidence type="ECO:0000313" key="2">
    <source>
        <dbReference type="EMBL" id="CUO25984.1"/>
    </source>
</evidence>
<sequence length="77" mass="9208">MEKNYEKFLLDENLINCEKLLEKVILELQEVKDILKKIECMKEKINLETLDDKQTLEIREIELTKSNVIEVNVEIED</sequence>
<dbReference type="Proteomes" id="UP000095594">
    <property type="component" value="Unassembled WGS sequence"/>
</dbReference>
<evidence type="ECO:0000313" key="3">
    <source>
        <dbReference type="Proteomes" id="UP000095594"/>
    </source>
</evidence>
<organism evidence="2 3">
    <name type="scientific">Clostridium disporicum</name>
    <dbReference type="NCBI Taxonomy" id="84024"/>
    <lineage>
        <taxon>Bacteria</taxon>
        <taxon>Bacillati</taxon>
        <taxon>Bacillota</taxon>
        <taxon>Clostridia</taxon>
        <taxon>Eubacteriales</taxon>
        <taxon>Clostridiaceae</taxon>
        <taxon>Clostridium</taxon>
    </lineage>
</organism>
<dbReference type="AlphaFoldDB" id="A0A174DKL5"/>
<dbReference type="RefSeq" id="WP_055264740.1">
    <property type="nucleotide sequence ID" value="NZ_CABIXQ010000007.1"/>
</dbReference>
<evidence type="ECO:0000256" key="1">
    <source>
        <dbReference type="SAM" id="Coils"/>
    </source>
</evidence>
<reference evidence="2 3" key="1">
    <citation type="submission" date="2015-09" db="EMBL/GenBank/DDBJ databases">
        <authorList>
            <consortium name="Pathogen Informatics"/>
        </authorList>
    </citation>
    <scope>NUCLEOTIDE SEQUENCE [LARGE SCALE GENOMIC DNA]</scope>
    <source>
        <strain evidence="2 3">2789STDY5834856</strain>
    </source>
</reference>
<keyword evidence="1" id="KW-0175">Coiled coil</keyword>
<gene>
    <name evidence="2" type="ORF">ERS852471_01221</name>
</gene>
<name>A0A174DKL5_9CLOT</name>
<dbReference type="EMBL" id="CYZX01000007">
    <property type="protein sequence ID" value="CUO25984.1"/>
    <property type="molecule type" value="Genomic_DNA"/>
</dbReference>
<accession>A0A174DKL5</accession>
<proteinExistence type="predicted"/>
<feature type="coiled-coil region" evidence="1">
    <location>
        <begin position="21"/>
        <end position="48"/>
    </location>
</feature>
<protein>
    <submittedName>
        <fullName evidence="2">Uncharacterized protein</fullName>
    </submittedName>
</protein>